<proteinExistence type="predicted"/>
<reference evidence="1" key="2">
    <citation type="journal article" date="2015" name="Data Brief">
        <title>Shoot transcriptome of the giant reed, Arundo donax.</title>
        <authorList>
            <person name="Barrero R.A."/>
            <person name="Guerrero F.D."/>
            <person name="Moolhuijzen P."/>
            <person name="Goolsby J.A."/>
            <person name="Tidwell J."/>
            <person name="Bellgard S.E."/>
            <person name="Bellgard M.I."/>
        </authorList>
    </citation>
    <scope>NUCLEOTIDE SEQUENCE</scope>
    <source>
        <tissue evidence="1">Shoot tissue taken approximately 20 cm above the soil surface</tissue>
    </source>
</reference>
<dbReference type="EMBL" id="GBRH01272486">
    <property type="protein sequence ID" value="JAD25409.1"/>
    <property type="molecule type" value="Transcribed_RNA"/>
</dbReference>
<sequence>MEGGPATAILT</sequence>
<name>A0A0A8YGH3_ARUDO</name>
<accession>A0A0A8YGH3</accession>
<protein>
    <submittedName>
        <fullName evidence="1">Uncharacterized protein</fullName>
    </submittedName>
</protein>
<reference evidence="1" key="1">
    <citation type="submission" date="2014-09" db="EMBL/GenBank/DDBJ databases">
        <authorList>
            <person name="Magalhaes I.L.F."/>
            <person name="Oliveira U."/>
            <person name="Santos F.R."/>
            <person name="Vidigal T.H.D.A."/>
            <person name="Brescovit A.D."/>
            <person name="Santos A.J."/>
        </authorList>
    </citation>
    <scope>NUCLEOTIDE SEQUENCE</scope>
    <source>
        <tissue evidence="1">Shoot tissue taken approximately 20 cm above the soil surface</tissue>
    </source>
</reference>
<organism evidence="1">
    <name type="scientific">Arundo donax</name>
    <name type="common">Giant reed</name>
    <name type="synonym">Donax arundinaceus</name>
    <dbReference type="NCBI Taxonomy" id="35708"/>
    <lineage>
        <taxon>Eukaryota</taxon>
        <taxon>Viridiplantae</taxon>
        <taxon>Streptophyta</taxon>
        <taxon>Embryophyta</taxon>
        <taxon>Tracheophyta</taxon>
        <taxon>Spermatophyta</taxon>
        <taxon>Magnoliopsida</taxon>
        <taxon>Liliopsida</taxon>
        <taxon>Poales</taxon>
        <taxon>Poaceae</taxon>
        <taxon>PACMAD clade</taxon>
        <taxon>Arundinoideae</taxon>
        <taxon>Arundineae</taxon>
        <taxon>Arundo</taxon>
    </lineage>
</organism>
<evidence type="ECO:0000313" key="1">
    <source>
        <dbReference type="EMBL" id="JAD25409.1"/>
    </source>
</evidence>